<evidence type="ECO:0000313" key="22">
    <source>
        <dbReference type="Proteomes" id="UP000291343"/>
    </source>
</evidence>
<keyword evidence="22" id="KW-1185">Reference proteome</keyword>
<evidence type="ECO:0000256" key="14">
    <source>
        <dbReference type="ARBA" id="ARBA00023034"/>
    </source>
</evidence>
<evidence type="ECO:0000256" key="4">
    <source>
        <dbReference type="ARBA" id="ARBA00005093"/>
    </source>
</evidence>
<evidence type="ECO:0000256" key="12">
    <source>
        <dbReference type="ARBA" id="ARBA00022968"/>
    </source>
</evidence>
<dbReference type="STRING" id="195883.A0A482XE18"/>
<protein>
    <recommendedName>
        <fullName evidence="6">protein xylosyltransferase</fullName>
        <ecNumber evidence="6">2.4.2.26</ecNumber>
    </recommendedName>
    <alternativeName>
        <fullName evidence="18">Peptide O-xylosyltransferase</fullName>
    </alternativeName>
</protein>
<keyword evidence="7" id="KW-0328">Glycosyltransferase</keyword>
<dbReference type="InterPro" id="IPR003406">
    <property type="entry name" value="Glyco_trans_14"/>
</dbReference>
<keyword evidence="8" id="KW-0808">Transferase</keyword>
<evidence type="ECO:0000256" key="19">
    <source>
        <dbReference type="ARBA" id="ARBA00047847"/>
    </source>
</evidence>
<comment type="subcellular location">
    <subcellularLocation>
        <location evidence="2">Endoplasmic reticulum membrane</location>
        <topology evidence="2">Single-pass type II membrane protein</topology>
    </subcellularLocation>
    <subcellularLocation>
        <location evidence="1">Golgi apparatus membrane</location>
        <topology evidence="1">Single-pass type II membrane protein</topology>
    </subcellularLocation>
</comment>
<keyword evidence="17" id="KW-0325">Glycoprotein</keyword>
<dbReference type="GO" id="GO:0050650">
    <property type="term" value="P:chondroitin sulfate proteoglycan biosynthetic process"/>
    <property type="evidence" value="ECO:0007669"/>
    <property type="project" value="TreeGrafter"/>
</dbReference>
<comment type="caution">
    <text evidence="21">The sequence shown here is derived from an EMBL/GenBank/DDBJ whole genome shotgun (WGS) entry which is preliminary data.</text>
</comment>
<dbReference type="InParanoid" id="A0A482XE18"/>
<keyword evidence="11" id="KW-0256">Endoplasmic reticulum</keyword>
<feature type="region of interest" description="Disordered" evidence="20">
    <location>
        <begin position="1"/>
        <end position="20"/>
    </location>
</feature>
<comment type="pathway">
    <text evidence="4">Glycan metabolism; heparan sulfate biosynthesis.</text>
</comment>
<keyword evidence="12" id="KW-0735">Signal-anchor</keyword>
<reference evidence="21 22" key="1">
    <citation type="journal article" date="2017" name="Gigascience">
        <title>Genome sequence of the small brown planthopper, Laodelphax striatellus.</title>
        <authorList>
            <person name="Zhu J."/>
            <person name="Jiang F."/>
            <person name="Wang X."/>
            <person name="Yang P."/>
            <person name="Bao Y."/>
            <person name="Zhao W."/>
            <person name="Wang W."/>
            <person name="Lu H."/>
            <person name="Wang Q."/>
            <person name="Cui N."/>
            <person name="Li J."/>
            <person name="Chen X."/>
            <person name="Luo L."/>
            <person name="Yu J."/>
            <person name="Kang L."/>
            <person name="Cui F."/>
        </authorList>
    </citation>
    <scope>NUCLEOTIDE SEQUENCE [LARGE SCALE GENOMIC DNA]</scope>
    <source>
        <strain evidence="21">Lst14</strain>
    </source>
</reference>
<dbReference type="PANTHER" id="PTHR46025:SF3">
    <property type="entry name" value="XYLOSYLTRANSFERASE OXT"/>
    <property type="match status" value="1"/>
</dbReference>
<evidence type="ECO:0000256" key="16">
    <source>
        <dbReference type="ARBA" id="ARBA00023157"/>
    </source>
</evidence>
<dbReference type="AlphaFoldDB" id="A0A482XE18"/>
<evidence type="ECO:0000256" key="8">
    <source>
        <dbReference type="ARBA" id="ARBA00022679"/>
    </source>
</evidence>
<evidence type="ECO:0000256" key="13">
    <source>
        <dbReference type="ARBA" id="ARBA00022989"/>
    </source>
</evidence>
<evidence type="ECO:0000313" key="21">
    <source>
        <dbReference type="EMBL" id="RZF43963.1"/>
    </source>
</evidence>
<keyword evidence="13" id="KW-1133">Transmembrane helix</keyword>
<keyword evidence="16" id="KW-1015">Disulfide bond</keyword>
<name>A0A482XE18_LAOST</name>
<dbReference type="EC" id="2.4.2.26" evidence="6"/>
<evidence type="ECO:0000256" key="3">
    <source>
        <dbReference type="ARBA" id="ARBA00004840"/>
    </source>
</evidence>
<dbReference type="Proteomes" id="UP000291343">
    <property type="component" value="Unassembled WGS sequence"/>
</dbReference>
<comment type="catalytic activity">
    <reaction evidence="19">
        <text>UDP-alpha-D-xylose + L-seryl-[protein] = 3-O-(beta-D-xylosyl)-L-seryl-[protein] + UDP + H(+)</text>
        <dbReference type="Rhea" id="RHEA:50192"/>
        <dbReference type="Rhea" id="RHEA-COMP:9863"/>
        <dbReference type="Rhea" id="RHEA-COMP:12567"/>
        <dbReference type="ChEBI" id="CHEBI:15378"/>
        <dbReference type="ChEBI" id="CHEBI:29999"/>
        <dbReference type="ChEBI" id="CHEBI:57632"/>
        <dbReference type="ChEBI" id="CHEBI:58223"/>
        <dbReference type="ChEBI" id="CHEBI:132085"/>
        <dbReference type="EC" id="2.4.2.26"/>
    </reaction>
</comment>
<keyword evidence="9" id="KW-0812">Transmembrane</keyword>
<dbReference type="InterPro" id="IPR043538">
    <property type="entry name" value="XYLT"/>
</dbReference>
<dbReference type="GO" id="GO:0000139">
    <property type="term" value="C:Golgi membrane"/>
    <property type="evidence" value="ECO:0007669"/>
    <property type="project" value="UniProtKB-SubCell"/>
</dbReference>
<evidence type="ECO:0000256" key="6">
    <source>
        <dbReference type="ARBA" id="ARBA00011972"/>
    </source>
</evidence>
<dbReference type="OrthoDB" id="2019572at2759"/>
<dbReference type="EMBL" id="QKKF02011901">
    <property type="protein sequence ID" value="RZF43963.1"/>
    <property type="molecule type" value="Genomic_DNA"/>
</dbReference>
<keyword evidence="10" id="KW-0479">Metal-binding</keyword>
<evidence type="ECO:0000256" key="5">
    <source>
        <dbReference type="ARBA" id="ARBA00010195"/>
    </source>
</evidence>
<gene>
    <name evidence="21" type="ORF">LSTR_LSTR014254</name>
</gene>
<dbReference type="UniPathway" id="UPA00756"/>
<organism evidence="21 22">
    <name type="scientific">Laodelphax striatellus</name>
    <name type="common">Small brown planthopper</name>
    <name type="synonym">Delphax striatella</name>
    <dbReference type="NCBI Taxonomy" id="195883"/>
    <lineage>
        <taxon>Eukaryota</taxon>
        <taxon>Metazoa</taxon>
        <taxon>Ecdysozoa</taxon>
        <taxon>Arthropoda</taxon>
        <taxon>Hexapoda</taxon>
        <taxon>Insecta</taxon>
        <taxon>Pterygota</taxon>
        <taxon>Neoptera</taxon>
        <taxon>Paraneoptera</taxon>
        <taxon>Hemiptera</taxon>
        <taxon>Auchenorrhyncha</taxon>
        <taxon>Fulgoroidea</taxon>
        <taxon>Delphacidae</taxon>
        <taxon>Criomorphinae</taxon>
        <taxon>Laodelphax</taxon>
    </lineage>
</organism>
<accession>A0A482XE18</accession>
<dbReference type="UniPathway" id="UPA00755"/>
<evidence type="ECO:0000256" key="15">
    <source>
        <dbReference type="ARBA" id="ARBA00023136"/>
    </source>
</evidence>
<evidence type="ECO:0000256" key="9">
    <source>
        <dbReference type="ARBA" id="ARBA00022692"/>
    </source>
</evidence>
<comment type="pathway">
    <text evidence="3">Glycan metabolism; chondroitin sulfate biosynthesis.</text>
</comment>
<evidence type="ECO:0000256" key="2">
    <source>
        <dbReference type="ARBA" id="ARBA00004648"/>
    </source>
</evidence>
<evidence type="ECO:0000256" key="20">
    <source>
        <dbReference type="SAM" id="MobiDB-lite"/>
    </source>
</evidence>
<keyword evidence="14" id="KW-0333">Golgi apparatus</keyword>
<dbReference type="GO" id="GO:0030158">
    <property type="term" value="F:protein xylosyltransferase activity"/>
    <property type="evidence" value="ECO:0007669"/>
    <property type="project" value="UniProtKB-EC"/>
</dbReference>
<proteinExistence type="inferred from homology"/>
<evidence type="ECO:0000256" key="11">
    <source>
        <dbReference type="ARBA" id="ARBA00022824"/>
    </source>
</evidence>
<evidence type="ECO:0000256" key="18">
    <source>
        <dbReference type="ARBA" id="ARBA00042865"/>
    </source>
</evidence>
<dbReference type="GO" id="GO:0015012">
    <property type="term" value="P:heparan sulfate proteoglycan biosynthetic process"/>
    <property type="evidence" value="ECO:0007669"/>
    <property type="project" value="UniProtKB-UniPathway"/>
</dbReference>
<dbReference type="Pfam" id="PF02485">
    <property type="entry name" value="Branch"/>
    <property type="match status" value="1"/>
</dbReference>
<keyword evidence="15" id="KW-0472">Membrane</keyword>
<evidence type="ECO:0000256" key="1">
    <source>
        <dbReference type="ARBA" id="ARBA00004323"/>
    </source>
</evidence>
<comment type="similarity">
    <text evidence="5">Belongs to the glycosyltransferase 14 family. XylT subfamily.</text>
</comment>
<evidence type="ECO:0000256" key="7">
    <source>
        <dbReference type="ARBA" id="ARBA00022676"/>
    </source>
</evidence>
<evidence type="ECO:0000256" key="10">
    <source>
        <dbReference type="ARBA" id="ARBA00022723"/>
    </source>
</evidence>
<sequence>MFLNFAGTEERKDDRDSRPEKLAMVPTTLNPQLVAQWLARWLPTGERSEELIPALDFEQGKSLGCTFRTRNVRLVGSMPLKSTTLLKVHHMSAVWFSLCWCGSSCSQLHNPLPALLCNMKCQKAKGQPPLADAKSGVRIVYLLTLNGRAVRQVRRLIRALYHPDHSSTYTLMRRQDYMFRELLECEQLSNVKLARERHATIWGGASLLTMLLESMRLLVHTHSHWKWDFLINLSESDFPIKSNQQLVEFLSANRRRNFVKSHGREVQRFVQKQGLDKTFVECEAHMWRAGWRRLPWGVALDGGSDWVALSRDFVVALADWASDPLLAGLVQVFKYTLLPAEATEGRPLFFARKFEPIISQAAILQLEEWLYGPYPRSKSYNIIIS</sequence>
<feature type="compositionally biased region" description="Basic and acidic residues" evidence="20">
    <location>
        <begin position="8"/>
        <end position="20"/>
    </location>
</feature>
<dbReference type="PANTHER" id="PTHR46025">
    <property type="entry name" value="XYLOSYLTRANSFERASE OXT"/>
    <property type="match status" value="1"/>
</dbReference>
<evidence type="ECO:0000256" key="17">
    <source>
        <dbReference type="ARBA" id="ARBA00023180"/>
    </source>
</evidence>
<dbReference type="GO" id="GO:0046872">
    <property type="term" value="F:metal ion binding"/>
    <property type="evidence" value="ECO:0007669"/>
    <property type="project" value="UniProtKB-KW"/>
</dbReference>
<dbReference type="SMR" id="A0A482XE18"/>
<dbReference type="GO" id="GO:0005789">
    <property type="term" value="C:endoplasmic reticulum membrane"/>
    <property type="evidence" value="ECO:0007669"/>
    <property type="project" value="UniProtKB-SubCell"/>
</dbReference>